<dbReference type="Pfam" id="PF00145">
    <property type="entry name" value="DNA_methylase"/>
    <property type="match status" value="1"/>
</dbReference>
<dbReference type="Gene3D" id="3.40.50.150">
    <property type="entry name" value="Vaccinia Virus protein VP39"/>
    <property type="match status" value="1"/>
</dbReference>
<comment type="catalytic activity">
    <reaction evidence="5 8">
        <text>a 2'-deoxycytidine in DNA + S-adenosyl-L-methionine = a 5-methyl-2'-deoxycytidine in DNA + S-adenosyl-L-homocysteine + H(+)</text>
        <dbReference type="Rhea" id="RHEA:13681"/>
        <dbReference type="Rhea" id="RHEA-COMP:11369"/>
        <dbReference type="Rhea" id="RHEA-COMP:11370"/>
        <dbReference type="ChEBI" id="CHEBI:15378"/>
        <dbReference type="ChEBI" id="CHEBI:57856"/>
        <dbReference type="ChEBI" id="CHEBI:59789"/>
        <dbReference type="ChEBI" id="CHEBI:85452"/>
        <dbReference type="ChEBI" id="CHEBI:85454"/>
        <dbReference type="EC" id="2.1.1.37"/>
    </reaction>
</comment>
<sequence length="438" mass="50087">MIKKFKFIDLFAGLGGFHLGAQNLGGECVFASEINQVLRENYERNFGLFPEGDINDVKIGEIPEHDLLCAGFPCQPFSKAGSQLGWKDATRGTLFSVIAQIIEAKKPKLVILENVANFINHDNGNTYQQVVETLNELGYEVSSTKISPHRYGIPQHRERMYIVAARNLEGFKWPVPTDTPTSIYSVLEDTPSDFKALPQHILELLNLWQEFLELLPKDIAIPYFPLWSMEAGATYPLEKPIDKYKAKDLWPYKGSFGVSLEGLRMEEIKKRLPSHALRKVGFPKWKISFIERNRAFFEKNNEHISSWLEKIQAYPSSFQKLEWNNKDGERSVWKHLIQIRASGIRVKRLDYAPALVSASDTQIPVLPWLKRYMSVKECARLQCMEDITMPPSIYDSYEALGNAVNVKIVQLIIEKLLECLPVELKSPNEEKEQELALA</sequence>
<evidence type="ECO:0000256" key="3">
    <source>
        <dbReference type="ARBA" id="ARBA00022691"/>
    </source>
</evidence>
<gene>
    <name evidence="9" type="ORF">SAMN05216601_1068</name>
</gene>
<dbReference type="EC" id="2.1.1.37" evidence="8"/>
<dbReference type="PROSITE" id="PS00094">
    <property type="entry name" value="C5_MTASE_1"/>
    <property type="match status" value="1"/>
</dbReference>
<dbReference type="GO" id="GO:0009307">
    <property type="term" value="P:DNA restriction-modification system"/>
    <property type="evidence" value="ECO:0007669"/>
    <property type="project" value="UniProtKB-KW"/>
</dbReference>
<dbReference type="SUPFAM" id="SSF53335">
    <property type="entry name" value="S-adenosyl-L-methionine-dependent methyltransferases"/>
    <property type="match status" value="1"/>
</dbReference>
<evidence type="ECO:0000256" key="4">
    <source>
        <dbReference type="ARBA" id="ARBA00022747"/>
    </source>
</evidence>
<proteinExistence type="inferred from homology"/>
<dbReference type="EMBL" id="FOWP01000006">
    <property type="protein sequence ID" value="SFP15426.1"/>
    <property type="molecule type" value="Genomic_DNA"/>
</dbReference>
<organism evidence="9 10">
    <name type="scientific">Ectopseudomonas composti</name>
    <dbReference type="NCBI Taxonomy" id="658457"/>
    <lineage>
        <taxon>Bacteria</taxon>
        <taxon>Pseudomonadati</taxon>
        <taxon>Pseudomonadota</taxon>
        <taxon>Gammaproteobacteria</taxon>
        <taxon>Pseudomonadales</taxon>
        <taxon>Pseudomonadaceae</taxon>
        <taxon>Ectopseudomonas</taxon>
    </lineage>
</organism>
<dbReference type="RefSeq" id="WP_074939013.1">
    <property type="nucleotide sequence ID" value="NZ_FOWP01000006.1"/>
</dbReference>
<evidence type="ECO:0000313" key="9">
    <source>
        <dbReference type="EMBL" id="SFP15426.1"/>
    </source>
</evidence>
<evidence type="ECO:0000256" key="7">
    <source>
        <dbReference type="RuleBase" id="RU000416"/>
    </source>
</evidence>
<evidence type="ECO:0000256" key="8">
    <source>
        <dbReference type="RuleBase" id="RU000417"/>
    </source>
</evidence>
<keyword evidence="2 6" id="KW-0808">Transferase</keyword>
<feature type="active site" evidence="6">
    <location>
        <position position="74"/>
    </location>
</feature>
<dbReference type="InterPro" id="IPR018117">
    <property type="entry name" value="C5_DNA_meth_AS"/>
</dbReference>
<name>A0A1I5N268_9GAMM</name>
<dbReference type="PRINTS" id="PR00105">
    <property type="entry name" value="C5METTRFRASE"/>
</dbReference>
<dbReference type="GO" id="GO:0003886">
    <property type="term" value="F:DNA (cytosine-5-)-methyltransferase activity"/>
    <property type="evidence" value="ECO:0007669"/>
    <property type="project" value="UniProtKB-EC"/>
</dbReference>
<evidence type="ECO:0000256" key="1">
    <source>
        <dbReference type="ARBA" id="ARBA00022603"/>
    </source>
</evidence>
<reference evidence="9 10" key="1">
    <citation type="submission" date="2016-10" db="EMBL/GenBank/DDBJ databases">
        <authorList>
            <person name="de Groot N.N."/>
        </authorList>
    </citation>
    <scope>NUCLEOTIDE SEQUENCE [LARGE SCALE GENOMIC DNA]</scope>
    <source>
        <strain evidence="9 10">CCUG 59231</strain>
    </source>
</reference>
<evidence type="ECO:0000256" key="2">
    <source>
        <dbReference type="ARBA" id="ARBA00022679"/>
    </source>
</evidence>
<keyword evidence="1 6" id="KW-0489">Methyltransferase</keyword>
<evidence type="ECO:0000256" key="6">
    <source>
        <dbReference type="PROSITE-ProRule" id="PRU01016"/>
    </source>
</evidence>
<dbReference type="PANTHER" id="PTHR46098:SF1">
    <property type="entry name" value="TRNA (CYTOSINE(38)-C(5))-METHYLTRANSFERASE"/>
    <property type="match status" value="1"/>
</dbReference>
<dbReference type="STRING" id="658457.SAMN05216601_1068"/>
<dbReference type="GO" id="GO:0032259">
    <property type="term" value="P:methylation"/>
    <property type="evidence" value="ECO:0007669"/>
    <property type="project" value="UniProtKB-KW"/>
</dbReference>
<keyword evidence="4" id="KW-0680">Restriction system</keyword>
<dbReference type="InterPro" id="IPR001525">
    <property type="entry name" value="C5_MeTfrase"/>
</dbReference>
<dbReference type="InterPro" id="IPR050750">
    <property type="entry name" value="C5-MTase"/>
</dbReference>
<keyword evidence="3 6" id="KW-0949">S-adenosyl-L-methionine</keyword>
<evidence type="ECO:0000313" key="10">
    <source>
        <dbReference type="Proteomes" id="UP000182400"/>
    </source>
</evidence>
<dbReference type="Proteomes" id="UP000182400">
    <property type="component" value="Unassembled WGS sequence"/>
</dbReference>
<dbReference type="OrthoDB" id="9813719at2"/>
<comment type="similarity">
    <text evidence="6 7">Belongs to the class I-like SAM-binding methyltransferase superfamily. C5-methyltransferase family.</text>
</comment>
<dbReference type="AlphaFoldDB" id="A0A1I5N268"/>
<dbReference type="PROSITE" id="PS51679">
    <property type="entry name" value="SAM_MT_C5"/>
    <property type="match status" value="1"/>
</dbReference>
<evidence type="ECO:0000256" key="5">
    <source>
        <dbReference type="ARBA" id="ARBA00047422"/>
    </source>
</evidence>
<dbReference type="Gene3D" id="3.90.120.10">
    <property type="entry name" value="DNA Methylase, subunit A, domain 2"/>
    <property type="match status" value="1"/>
</dbReference>
<dbReference type="PANTHER" id="PTHR46098">
    <property type="entry name" value="TRNA (CYTOSINE(38)-C(5))-METHYLTRANSFERASE"/>
    <property type="match status" value="1"/>
</dbReference>
<dbReference type="InterPro" id="IPR029063">
    <property type="entry name" value="SAM-dependent_MTases_sf"/>
</dbReference>
<dbReference type="NCBIfam" id="TIGR00675">
    <property type="entry name" value="dcm"/>
    <property type="match status" value="1"/>
</dbReference>
<protein>
    <recommendedName>
        <fullName evidence="8">Cytosine-specific methyltransferase</fullName>
        <ecNumber evidence="8">2.1.1.37</ecNumber>
    </recommendedName>
</protein>
<accession>A0A1I5N268</accession>